<comment type="caution">
    <text evidence="2">The sequence shown here is derived from an EMBL/GenBank/DDBJ whole genome shotgun (WGS) entry which is preliminary data.</text>
</comment>
<dbReference type="EMBL" id="LJBN01000001">
    <property type="protein sequence ID" value="OOQ91731.1"/>
    <property type="molecule type" value="Genomic_DNA"/>
</dbReference>
<accession>A0A1S9S2C7</accession>
<evidence type="ECO:0000313" key="3">
    <source>
        <dbReference type="Proteomes" id="UP000190744"/>
    </source>
</evidence>
<evidence type="ECO:0000256" key="1">
    <source>
        <dbReference type="SAM" id="SignalP"/>
    </source>
</evidence>
<protein>
    <submittedName>
        <fullName evidence="2">Uncharacterized protein</fullName>
    </submittedName>
</protein>
<dbReference type="Proteomes" id="UP000190744">
    <property type="component" value="Unassembled WGS sequence"/>
</dbReference>
<dbReference type="AlphaFoldDB" id="A0A1S9S2C7"/>
<proteinExistence type="predicted"/>
<organism evidence="2 3">
    <name type="scientific">Penicillium brasilianum</name>
    <dbReference type="NCBI Taxonomy" id="104259"/>
    <lineage>
        <taxon>Eukaryota</taxon>
        <taxon>Fungi</taxon>
        <taxon>Dikarya</taxon>
        <taxon>Ascomycota</taxon>
        <taxon>Pezizomycotina</taxon>
        <taxon>Eurotiomycetes</taxon>
        <taxon>Eurotiomycetidae</taxon>
        <taxon>Eurotiales</taxon>
        <taxon>Aspergillaceae</taxon>
        <taxon>Penicillium</taxon>
    </lineage>
</organism>
<feature type="chain" id="PRO_5012571798" evidence="1">
    <location>
        <begin position="29"/>
        <end position="270"/>
    </location>
</feature>
<gene>
    <name evidence="2" type="ORF">PEBR_09295</name>
</gene>
<sequence length="270" mass="29306">MASILEYTSVARPYALLILLVLLRCGSAQMCSFWESGCIDPLAQTAVPIDFSPLFPTPITFYYGFDELISGKGQGPMTKTSYWLRYQDRKIDNNQVKSNRTSEVALRVGNLTGTPSGTTNGCDGIWGNPCSHDIKGALQHDIFRLATSGEYYSKPLEATLAHMMLYPPPLPNCGAPIFDVASIPVQEFAKERVPGPNVSVMPPGSGHHPWQVWYIDGMTSQQQASQVAVGIIARSPTYNSPPPLTPDEIQVELVCLQAPQGPPVGPPKGS</sequence>
<evidence type="ECO:0000313" key="2">
    <source>
        <dbReference type="EMBL" id="OOQ91731.1"/>
    </source>
</evidence>
<name>A0A1S9S2C7_PENBI</name>
<keyword evidence="1" id="KW-0732">Signal</keyword>
<reference evidence="3" key="1">
    <citation type="submission" date="2015-09" db="EMBL/GenBank/DDBJ databases">
        <authorList>
            <person name="Fill T.P."/>
            <person name="Baretta J.F."/>
            <person name="de Almeida L.G."/>
            <person name="Rocha M."/>
            <person name="de Souza D.H."/>
            <person name="Malavazi I."/>
            <person name="Cerdeira L.T."/>
            <person name="Hong H."/>
            <person name="Samborskyy M."/>
            <person name="de Vasconcelos A.T."/>
            <person name="Leadlay P."/>
            <person name="Rodrigues-Filho E."/>
        </authorList>
    </citation>
    <scope>NUCLEOTIDE SEQUENCE [LARGE SCALE GENOMIC DNA]</scope>
    <source>
        <strain evidence="3">LaBioMMi 136</strain>
    </source>
</reference>
<feature type="signal peptide" evidence="1">
    <location>
        <begin position="1"/>
        <end position="28"/>
    </location>
</feature>